<dbReference type="GO" id="GO:0042026">
    <property type="term" value="P:protein refolding"/>
    <property type="evidence" value="ECO:0007669"/>
    <property type="project" value="TreeGrafter"/>
</dbReference>
<dbReference type="PANTHER" id="PTHR43096">
    <property type="entry name" value="DNAJ HOMOLOG 1, MITOCHONDRIAL-RELATED"/>
    <property type="match status" value="1"/>
</dbReference>
<dbReference type="SUPFAM" id="SSF46565">
    <property type="entry name" value="Chaperone J-domain"/>
    <property type="match status" value="1"/>
</dbReference>
<dbReference type="RefSeq" id="WP_284641443.1">
    <property type="nucleotide sequence ID" value="NZ_JASNVU010000001.1"/>
</dbReference>
<feature type="repeat" description="CXXCXGXG motif" evidence="11">
    <location>
        <begin position="150"/>
        <end position="157"/>
    </location>
</feature>
<evidence type="ECO:0000256" key="1">
    <source>
        <dbReference type="ARBA" id="ARBA00022490"/>
    </source>
</evidence>
<evidence type="ECO:0000256" key="10">
    <source>
        <dbReference type="ARBA" id="ARBA00067609"/>
    </source>
</evidence>
<dbReference type="PRINTS" id="PR00625">
    <property type="entry name" value="JDOMAIN"/>
</dbReference>
<dbReference type="Pfam" id="PF01556">
    <property type="entry name" value="DnaJ_C"/>
    <property type="match status" value="1"/>
</dbReference>
<dbReference type="GO" id="GO:0006260">
    <property type="term" value="P:DNA replication"/>
    <property type="evidence" value="ECO:0007669"/>
    <property type="project" value="UniProtKB-KW"/>
</dbReference>
<keyword evidence="4 11" id="KW-0677">Repeat</keyword>
<dbReference type="CDD" id="cd10747">
    <property type="entry name" value="DnaJ_C"/>
    <property type="match status" value="1"/>
</dbReference>
<dbReference type="InterPro" id="IPR001305">
    <property type="entry name" value="HSP_DnaJ_Cys-rich_dom"/>
</dbReference>
<dbReference type="GO" id="GO:0051082">
    <property type="term" value="F:unfolded protein binding"/>
    <property type="evidence" value="ECO:0007669"/>
    <property type="project" value="UniProtKB-UniRule"/>
</dbReference>
<evidence type="ECO:0000313" key="15">
    <source>
        <dbReference type="EMBL" id="MDK4333905.1"/>
    </source>
</evidence>
<dbReference type="SMART" id="SM00271">
    <property type="entry name" value="DnaJ"/>
    <property type="match status" value="1"/>
</dbReference>
<dbReference type="GO" id="GO:0005737">
    <property type="term" value="C:cytoplasm"/>
    <property type="evidence" value="ECO:0007669"/>
    <property type="project" value="UniProtKB-SubCell"/>
</dbReference>
<proteinExistence type="inferred from homology"/>
<feature type="domain" description="CR-type" evidence="14">
    <location>
        <begin position="137"/>
        <end position="219"/>
    </location>
</feature>
<dbReference type="InterPro" id="IPR036869">
    <property type="entry name" value="J_dom_sf"/>
</dbReference>
<keyword evidence="1 11" id="KW-0963">Cytoplasm</keyword>
<dbReference type="Gene3D" id="1.10.287.110">
    <property type="entry name" value="DnaJ domain"/>
    <property type="match status" value="1"/>
</dbReference>
<feature type="binding site" evidence="11">
    <location>
        <position position="193"/>
    </location>
    <ligand>
        <name>Zn(2+)</name>
        <dbReference type="ChEBI" id="CHEBI:29105"/>
        <label>2</label>
    </ligand>
</feature>
<evidence type="ECO:0000256" key="3">
    <source>
        <dbReference type="ARBA" id="ARBA00022723"/>
    </source>
</evidence>
<dbReference type="Pfam" id="PF00684">
    <property type="entry name" value="DnaJ_CXXCXGXG"/>
    <property type="match status" value="1"/>
</dbReference>
<dbReference type="HAMAP" id="MF_01152">
    <property type="entry name" value="DnaJ"/>
    <property type="match status" value="1"/>
</dbReference>
<dbReference type="Gene3D" id="2.10.230.10">
    <property type="entry name" value="Heat shock protein DnaJ, cysteine-rich domain"/>
    <property type="match status" value="1"/>
</dbReference>
<comment type="caution">
    <text evidence="15">The sequence shown here is derived from an EMBL/GenBank/DDBJ whole genome shotgun (WGS) entry which is preliminary data.</text>
</comment>
<dbReference type="InterPro" id="IPR001623">
    <property type="entry name" value="DnaJ_domain"/>
</dbReference>
<feature type="binding site" evidence="11">
    <location>
        <position position="210"/>
    </location>
    <ligand>
        <name>Zn(2+)</name>
        <dbReference type="ChEBI" id="CHEBI:29105"/>
        <label>1</label>
    </ligand>
</feature>
<dbReference type="PROSITE" id="PS51188">
    <property type="entry name" value="ZF_CR"/>
    <property type="match status" value="1"/>
</dbReference>
<comment type="cofactor">
    <cofactor evidence="11">
        <name>Zn(2+)</name>
        <dbReference type="ChEBI" id="CHEBI:29105"/>
    </cofactor>
    <text evidence="11">Binds 2 Zn(2+) ions per monomer.</text>
</comment>
<dbReference type="Pfam" id="PF00226">
    <property type="entry name" value="DnaJ"/>
    <property type="match status" value="1"/>
</dbReference>
<evidence type="ECO:0000313" key="16">
    <source>
        <dbReference type="Proteomes" id="UP001230317"/>
    </source>
</evidence>
<reference evidence="15" key="1">
    <citation type="submission" date="2023-05" db="EMBL/GenBank/DDBJ databases">
        <title>Metabolic capabilities are highly conserved among human nasal-associated Corynebacterium species in pangenomic analyses.</title>
        <authorList>
            <person name="Tran T.H."/>
            <person name="Roberts A.Q."/>
            <person name="Escapa I.F."/>
            <person name="Gao W."/>
            <person name="Conlan S."/>
            <person name="Kong H."/>
            <person name="Segre J.A."/>
            <person name="Kelly M.S."/>
            <person name="Lemon K.P."/>
        </authorList>
    </citation>
    <scope>NUCLEOTIDE SEQUENCE</scope>
    <source>
        <strain evidence="15">KPL2618</strain>
    </source>
</reference>
<dbReference type="GO" id="GO:0005524">
    <property type="term" value="F:ATP binding"/>
    <property type="evidence" value="ECO:0007669"/>
    <property type="project" value="InterPro"/>
</dbReference>
<feature type="binding site" evidence="11">
    <location>
        <position position="207"/>
    </location>
    <ligand>
        <name>Zn(2+)</name>
        <dbReference type="ChEBI" id="CHEBI:29105"/>
        <label>1</label>
    </ligand>
</feature>
<dbReference type="PANTHER" id="PTHR43096:SF48">
    <property type="entry name" value="CHAPERONE PROTEIN DNAJ"/>
    <property type="match status" value="1"/>
</dbReference>
<accession>A0AAP4F930</accession>
<dbReference type="FunFam" id="2.10.230.10:FF:000002">
    <property type="entry name" value="Molecular chaperone DnaJ"/>
    <property type="match status" value="1"/>
</dbReference>
<keyword evidence="5 11" id="KW-0863">Zinc-finger</keyword>
<keyword evidence="8 11" id="KW-0143">Chaperone</keyword>
<keyword evidence="3 11" id="KW-0479">Metal-binding</keyword>
<dbReference type="InterPro" id="IPR002939">
    <property type="entry name" value="DnaJ_C"/>
</dbReference>
<keyword evidence="6 11" id="KW-0862">Zinc</keyword>
<dbReference type="CDD" id="cd06257">
    <property type="entry name" value="DnaJ"/>
    <property type="match status" value="1"/>
</dbReference>
<dbReference type="NCBIfam" id="NF010871">
    <property type="entry name" value="PRK14278.1"/>
    <property type="match status" value="1"/>
</dbReference>
<feature type="binding site" evidence="11">
    <location>
        <position position="196"/>
    </location>
    <ligand>
        <name>Zn(2+)</name>
        <dbReference type="ChEBI" id="CHEBI:29105"/>
        <label>2</label>
    </ligand>
</feature>
<dbReference type="InterPro" id="IPR008971">
    <property type="entry name" value="HSP40/DnaJ_pept-bd"/>
</dbReference>
<name>A0AAP4F930_9CORY</name>
<dbReference type="FunFam" id="2.60.260.20:FF:000013">
    <property type="entry name" value="DnaJ subfamily B member 11"/>
    <property type="match status" value="1"/>
</dbReference>
<evidence type="ECO:0000256" key="5">
    <source>
        <dbReference type="ARBA" id="ARBA00022771"/>
    </source>
</evidence>
<evidence type="ECO:0000256" key="9">
    <source>
        <dbReference type="ARBA" id="ARBA00061004"/>
    </source>
</evidence>
<dbReference type="GO" id="GO:0009408">
    <property type="term" value="P:response to heat"/>
    <property type="evidence" value="ECO:0007669"/>
    <property type="project" value="InterPro"/>
</dbReference>
<dbReference type="InterPro" id="IPR012724">
    <property type="entry name" value="DnaJ"/>
</dbReference>
<dbReference type="NCBIfam" id="NF008035">
    <property type="entry name" value="PRK10767.1"/>
    <property type="match status" value="1"/>
</dbReference>
<comment type="function">
    <text evidence="11">Participates actively in the response to hyperosmotic and heat shock by preventing the aggregation of stress-denatured proteins and by disaggregating proteins, also in an autonomous, DnaK-independent fashion. Unfolded proteins bind initially to DnaJ; upon interaction with the DnaJ-bound protein, DnaK hydrolyzes its bound ATP, resulting in the formation of a stable complex. GrpE releases ADP from DnaK; ATP binding to DnaK triggers the release of the substrate protein, thus completing the reaction cycle. Several rounds of ATP-dependent interactions between DnaJ, DnaK and GrpE are required for fully efficient folding. Also involved, together with DnaK and GrpE, in the DNA replication of plasmids through activation of initiation proteins.</text>
</comment>
<dbReference type="Gene3D" id="2.60.260.20">
    <property type="entry name" value="Urease metallochaperone UreE, N-terminal domain"/>
    <property type="match status" value="2"/>
</dbReference>
<comment type="similarity">
    <text evidence="9 11">Belongs to the DnaJ family.</text>
</comment>
<dbReference type="Proteomes" id="UP001230317">
    <property type="component" value="Unassembled WGS sequence"/>
</dbReference>
<dbReference type="EMBL" id="JASNVU010000001">
    <property type="protein sequence ID" value="MDK4333905.1"/>
    <property type="molecule type" value="Genomic_DNA"/>
</dbReference>
<evidence type="ECO:0000259" key="13">
    <source>
        <dbReference type="PROSITE" id="PS50076"/>
    </source>
</evidence>
<comment type="domain">
    <text evidence="11">The J domain is necessary and sufficient to stimulate DnaK ATPase activity. Zinc center 1 plays an important role in the autonomous, DnaK-independent chaperone activity of DnaJ. Zinc center 2 is essential for interaction with DnaK and for DnaJ activity.</text>
</comment>
<gene>
    <name evidence="11 15" type="primary">dnaJ</name>
    <name evidence="15" type="ORF">QPX58_00500</name>
</gene>
<evidence type="ECO:0000256" key="11">
    <source>
        <dbReference type="HAMAP-Rule" id="MF_01152"/>
    </source>
</evidence>
<evidence type="ECO:0000256" key="8">
    <source>
        <dbReference type="ARBA" id="ARBA00023186"/>
    </source>
</evidence>
<evidence type="ECO:0000256" key="6">
    <source>
        <dbReference type="ARBA" id="ARBA00022833"/>
    </source>
</evidence>
<dbReference type="InterPro" id="IPR036410">
    <property type="entry name" value="HSP_DnaJ_Cys-rich_dom_sf"/>
</dbReference>
<feature type="domain" description="J" evidence="13">
    <location>
        <begin position="4"/>
        <end position="69"/>
    </location>
</feature>
<protein>
    <recommendedName>
        <fullName evidence="10 11">Chaperone protein DnaJ</fullName>
    </recommendedName>
</protein>
<keyword evidence="2 11" id="KW-0235">DNA replication</keyword>
<dbReference type="SUPFAM" id="SSF49493">
    <property type="entry name" value="HSP40/DnaJ peptide-binding domain"/>
    <property type="match status" value="2"/>
</dbReference>
<organism evidence="15 16">
    <name type="scientific">Corynebacterium accolens</name>
    <dbReference type="NCBI Taxonomy" id="38284"/>
    <lineage>
        <taxon>Bacteria</taxon>
        <taxon>Bacillati</taxon>
        <taxon>Actinomycetota</taxon>
        <taxon>Actinomycetes</taxon>
        <taxon>Mycobacteriales</taxon>
        <taxon>Corynebacteriaceae</taxon>
        <taxon>Corynebacterium</taxon>
    </lineage>
</organism>
<feature type="zinc finger region" description="CR-type" evidence="12">
    <location>
        <begin position="137"/>
        <end position="219"/>
    </location>
</feature>
<evidence type="ECO:0000256" key="2">
    <source>
        <dbReference type="ARBA" id="ARBA00022705"/>
    </source>
</evidence>
<comment type="subcellular location">
    <subcellularLocation>
        <location evidence="11">Cytoplasm</location>
    </subcellularLocation>
</comment>
<evidence type="ECO:0000256" key="7">
    <source>
        <dbReference type="ARBA" id="ARBA00023016"/>
    </source>
</evidence>
<dbReference type="SUPFAM" id="SSF57938">
    <property type="entry name" value="DnaJ/Hsp40 cysteine-rich domain"/>
    <property type="match status" value="1"/>
</dbReference>
<evidence type="ECO:0000259" key="14">
    <source>
        <dbReference type="PROSITE" id="PS51188"/>
    </source>
</evidence>
<dbReference type="GO" id="GO:0008270">
    <property type="term" value="F:zinc ion binding"/>
    <property type="evidence" value="ECO:0007669"/>
    <property type="project" value="UniProtKB-UniRule"/>
</dbReference>
<evidence type="ECO:0000256" key="4">
    <source>
        <dbReference type="ARBA" id="ARBA00022737"/>
    </source>
</evidence>
<feature type="repeat" description="CXXCXGXG motif" evidence="11">
    <location>
        <begin position="193"/>
        <end position="200"/>
    </location>
</feature>
<sequence>MARDYYGILGVDKDATDQEIKKAYRKLARKYHPDVNPDDEAAAEKFREASVAQEVLLDPQKRQIVDMGGDPMEQGGGGAGAGVGGFSGFGGGGLGDIFAEFFGGGAGGGSRGPKSRVQPGNDALLRTRITLEEAYTGLKKKVTVDTAVLCDSCGGTGSNSKSKPVTCDNCNGMGEIQEMQRSFLGNVMTTRPCPKCQGFGEIIEDPCNQCAGDGRVKKRRDLTVSIPAGINDGMRIRMASQGEVGHGGGPAGDLYVEVHTQEHEVFQRNADDLNVTVHVPMIDAALGTNFTIDQLNGEELTIDIEPGTQPGESIKVEGAGMPRLRTDGYGSLFAHVDVVVPKDLDRKSREALEKIRNTRDEGARVRTASDGQEDSFFTRLRDKFRR</sequence>
<dbReference type="AlphaFoldDB" id="A0AAP4F930"/>
<feature type="binding site" evidence="11">
    <location>
        <position position="167"/>
    </location>
    <ligand>
        <name>Zn(2+)</name>
        <dbReference type="ChEBI" id="CHEBI:29105"/>
        <label>2</label>
    </ligand>
</feature>
<feature type="repeat" description="CXXCXGXG motif" evidence="11">
    <location>
        <begin position="207"/>
        <end position="214"/>
    </location>
</feature>
<dbReference type="PROSITE" id="PS50076">
    <property type="entry name" value="DNAJ_2"/>
    <property type="match status" value="1"/>
</dbReference>
<feature type="binding site" evidence="11">
    <location>
        <position position="170"/>
    </location>
    <ligand>
        <name>Zn(2+)</name>
        <dbReference type="ChEBI" id="CHEBI:29105"/>
        <label>2</label>
    </ligand>
</feature>
<feature type="repeat" description="CXXCXGXG motif" evidence="11">
    <location>
        <begin position="167"/>
        <end position="174"/>
    </location>
</feature>
<dbReference type="NCBIfam" id="TIGR02349">
    <property type="entry name" value="DnaJ_bact"/>
    <property type="match status" value="1"/>
</dbReference>
<evidence type="ECO:0000256" key="12">
    <source>
        <dbReference type="PROSITE-ProRule" id="PRU00546"/>
    </source>
</evidence>
<keyword evidence="7 11" id="KW-0346">Stress response</keyword>
<dbReference type="CDD" id="cd10719">
    <property type="entry name" value="DnaJ_zf"/>
    <property type="match status" value="1"/>
</dbReference>
<feature type="binding site" evidence="11">
    <location>
        <position position="153"/>
    </location>
    <ligand>
        <name>Zn(2+)</name>
        <dbReference type="ChEBI" id="CHEBI:29105"/>
        <label>1</label>
    </ligand>
</feature>
<feature type="binding site" evidence="11">
    <location>
        <position position="150"/>
    </location>
    <ligand>
        <name>Zn(2+)</name>
        <dbReference type="ChEBI" id="CHEBI:29105"/>
        <label>1</label>
    </ligand>
</feature>
<comment type="subunit">
    <text evidence="11">Homodimer.</text>
</comment>
<dbReference type="GO" id="GO:0031072">
    <property type="term" value="F:heat shock protein binding"/>
    <property type="evidence" value="ECO:0007669"/>
    <property type="project" value="InterPro"/>
</dbReference>